<dbReference type="OrthoDB" id="9801773at2"/>
<name>A0A1I4R2C4_9RHOB</name>
<organism evidence="1 2">
    <name type="scientific">Shimia aestuarii</name>
    <dbReference type="NCBI Taxonomy" id="254406"/>
    <lineage>
        <taxon>Bacteria</taxon>
        <taxon>Pseudomonadati</taxon>
        <taxon>Pseudomonadota</taxon>
        <taxon>Alphaproteobacteria</taxon>
        <taxon>Rhodobacterales</taxon>
        <taxon>Roseobacteraceae</taxon>
    </lineage>
</organism>
<proteinExistence type="predicted"/>
<accession>A0A1I4R2C4</accession>
<keyword evidence="2" id="KW-1185">Reference proteome</keyword>
<dbReference type="EMBL" id="FOTQ01000007">
    <property type="protein sequence ID" value="SFM46462.1"/>
    <property type="molecule type" value="Genomic_DNA"/>
</dbReference>
<dbReference type="InterPro" id="IPR007263">
    <property type="entry name" value="DCC1-like"/>
</dbReference>
<dbReference type="Pfam" id="PF04134">
    <property type="entry name" value="DCC1-like"/>
    <property type="match status" value="1"/>
</dbReference>
<dbReference type="RefSeq" id="WP_093095068.1">
    <property type="nucleotide sequence ID" value="NZ_FOTQ01000007.1"/>
</dbReference>
<sequence>MPAETRVLFNADCPVCNAEICHYQRYTDARALPVRYDDLNGPDRAAWGIDPNTAAQRLHVMHLGLVYSGLDAFRILWKQMPRYRWLATLTGLPGLYRIASFTYDHVLAPTLYRRHLKRTRHGETA</sequence>
<reference evidence="1 2" key="1">
    <citation type="submission" date="2016-10" db="EMBL/GenBank/DDBJ databases">
        <authorList>
            <person name="de Groot N.N."/>
        </authorList>
    </citation>
    <scope>NUCLEOTIDE SEQUENCE [LARGE SCALE GENOMIC DNA]</scope>
    <source>
        <strain evidence="1 2">DSM 15283</strain>
    </source>
</reference>
<dbReference type="AlphaFoldDB" id="A0A1I4R2C4"/>
<evidence type="ECO:0000313" key="1">
    <source>
        <dbReference type="EMBL" id="SFM46462.1"/>
    </source>
</evidence>
<evidence type="ECO:0000313" key="2">
    <source>
        <dbReference type="Proteomes" id="UP000199144"/>
    </source>
</evidence>
<protein>
    <recommendedName>
        <fullName evidence="3">DUF393 domain-containing protein</fullName>
    </recommendedName>
</protein>
<dbReference type="STRING" id="254406.SAMN04488042_107231"/>
<dbReference type="Proteomes" id="UP000199144">
    <property type="component" value="Unassembled WGS sequence"/>
</dbReference>
<gene>
    <name evidence="1" type="ORF">SAMN04488042_107231</name>
</gene>
<evidence type="ECO:0008006" key="3">
    <source>
        <dbReference type="Google" id="ProtNLM"/>
    </source>
</evidence>
<dbReference type="GO" id="GO:0015035">
    <property type="term" value="F:protein-disulfide reductase activity"/>
    <property type="evidence" value="ECO:0007669"/>
    <property type="project" value="InterPro"/>
</dbReference>